<organism evidence="2 3">
    <name type="scientific">Drechslerella stenobrocha 248</name>
    <dbReference type="NCBI Taxonomy" id="1043628"/>
    <lineage>
        <taxon>Eukaryota</taxon>
        <taxon>Fungi</taxon>
        <taxon>Dikarya</taxon>
        <taxon>Ascomycota</taxon>
        <taxon>Pezizomycotina</taxon>
        <taxon>Orbiliomycetes</taxon>
        <taxon>Orbiliales</taxon>
        <taxon>Orbiliaceae</taxon>
        <taxon>Drechslerella</taxon>
    </lineage>
</organism>
<gene>
    <name evidence="2" type="ORF">DRE_04562</name>
</gene>
<dbReference type="HOGENOM" id="CLU_1057787_0_0_1"/>
<evidence type="ECO:0000313" key="3">
    <source>
        <dbReference type="Proteomes" id="UP000024837"/>
    </source>
</evidence>
<dbReference type="EMBL" id="KI966420">
    <property type="protein sequence ID" value="EWC46184.1"/>
    <property type="molecule type" value="Genomic_DNA"/>
</dbReference>
<feature type="compositionally biased region" description="Polar residues" evidence="1">
    <location>
        <begin position="9"/>
        <end position="21"/>
    </location>
</feature>
<accession>W7HSH6</accession>
<feature type="compositionally biased region" description="Acidic residues" evidence="1">
    <location>
        <begin position="41"/>
        <end position="61"/>
    </location>
</feature>
<dbReference type="Proteomes" id="UP000024837">
    <property type="component" value="Unassembled WGS sequence"/>
</dbReference>
<feature type="compositionally biased region" description="Basic and acidic residues" evidence="1">
    <location>
        <begin position="201"/>
        <end position="218"/>
    </location>
</feature>
<keyword evidence="3" id="KW-1185">Reference proteome</keyword>
<feature type="region of interest" description="Disordered" evidence="1">
    <location>
        <begin position="1"/>
        <end position="80"/>
    </location>
</feature>
<evidence type="ECO:0000256" key="1">
    <source>
        <dbReference type="SAM" id="MobiDB-lite"/>
    </source>
</evidence>
<evidence type="ECO:0000313" key="2">
    <source>
        <dbReference type="EMBL" id="EWC46184.1"/>
    </source>
</evidence>
<proteinExistence type="predicted"/>
<sequence>MFESLAPSDGSTEAKTGSGSQPGLRPTADLESSSSGIGSSSDEDLVLYPIVEEDEDDDDDFPGPGSALAGPSRGHTLNDGISELTEGFQQLSTDTLTRSDYQGVLRNWRAGAEAKKIVSRHNKRIAVLRAHIDGELDPQLCGKEAEEELAARRPLTEKQKQKALKEIERYKEAKSLFLKGDMEGAVRIDEYYQRKAKEAEEKGDISDEWIGVREGENSKRRRSRGPPPDIVPGLLICPRPYTTEWYKQQREKEWREQDREGQE</sequence>
<feature type="region of interest" description="Disordered" evidence="1">
    <location>
        <begin position="201"/>
        <end position="236"/>
    </location>
</feature>
<protein>
    <submittedName>
        <fullName evidence="2">Uncharacterized protein</fullName>
    </submittedName>
</protein>
<reference evidence="2 3" key="1">
    <citation type="submission" date="2013-05" db="EMBL/GenBank/DDBJ databases">
        <title>Drechslerella stenobrocha genome reveals carnivorous origination and mechanical trapping mechanism of predatory fungi.</title>
        <authorList>
            <person name="Liu X."/>
            <person name="Zhang W."/>
            <person name="Liu K."/>
        </authorList>
    </citation>
    <scope>NUCLEOTIDE SEQUENCE [LARGE SCALE GENOMIC DNA]</scope>
    <source>
        <strain evidence="2 3">248</strain>
    </source>
</reference>
<name>W7HSH6_9PEZI</name>
<dbReference type="AlphaFoldDB" id="W7HSH6"/>